<keyword evidence="1" id="KW-0812">Transmembrane</keyword>
<feature type="transmembrane region" description="Helical" evidence="1">
    <location>
        <begin position="73"/>
        <end position="92"/>
    </location>
</feature>
<reference evidence="3" key="1">
    <citation type="journal article" date="2019" name="Int. J. Syst. Evol. Microbiol.">
        <title>The Global Catalogue of Microorganisms (GCM) 10K type strain sequencing project: providing services to taxonomists for standard genome sequencing and annotation.</title>
        <authorList>
            <consortium name="The Broad Institute Genomics Platform"/>
            <consortium name="The Broad Institute Genome Sequencing Center for Infectious Disease"/>
            <person name="Wu L."/>
            <person name="Ma J."/>
        </authorList>
    </citation>
    <scope>NUCLEOTIDE SEQUENCE [LARGE SCALE GENOMIC DNA]</scope>
    <source>
        <strain evidence="3">NBRC 101365</strain>
    </source>
</reference>
<keyword evidence="3" id="KW-1185">Reference proteome</keyword>
<keyword evidence="1" id="KW-1133">Transmembrane helix</keyword>
<feature type="transmembrane region" description="Helical" evidence="1">
    <location>
        <begin position="112"/>
        <end position="132"/>
    </location>
</feature>
<evidence type="ECO:0000313" key="2">
    <source>
        <dbReference type="EMBL" id="GLS20095.1"/>
    </source>
</evidence>
<name>A0ABQ6CMJ2_9HYPH</name>
<protein>
    <recommendedName>
        <fullName evidence="4">Disulfide bond formation protein DsbB</fullName>
    </recommendedName>
</protein>
<evidence type="ECO:0000313" key="3">
    <source>
        <dbReference type="Proteomes" id="UP001156882"/>
    </source>
</evidence>
<dbReference type="RefSeq" id="WP_284313182.1">
    <property type="nucleotide sequence ID" value="NZ_BSPC01000026.1"/>
</dbReference>
<dbReference type="EMBL" id="BSPC01000026">
    <property type="protein sequence ID" value="GLS20095.1"/>
    <property type="molecule type" value="Genomic_DNA"/>
</dbReference>
<sequence length="139" mass="15051">MSCYAVASLALAGLYWLVFRFLDSLPCQEFLCNLGWLIAFFGPIVVISVIAPLANYGLLLWERGKPVAYWPMLRLFLSAVGSGFSILVLMAFVDSLVSDGLESIDLSPQSLIAALAFGGLTWLNLSGAHVVLRKAAHAM</sequence>
<proteinExistence type="predicted"/>
<organism evidence="2 3">
    <name type="scientific">Labrys miyagiensis</name>
    <dbReference type="NCBI Taxonomy" id="346912"/>
    <lineage>
        <taxon>Bacteria</taxon>
        <taxon>Pseudomonadati</taxon>
        <taxon>Pseudomonadota</taxon>
        <taxon>Alphaproteobacteria</taxon>
        <taxon>Hyphomicrobiales</taxon>
        <taxon>Xanthobacteraceae</taxon>
        <taxon>Labrys</taxon>
    </lineage>
</organism>
<comment type="caution">
    <text evidence="2">The sequence shown here is derived from an EMBL/GenBank/DDBJ whole genome shotgun (WGS) entry which is preliminary data.</text>
</comment>
<keyword evidence="1" id="KW-0472">Membrane</keyword>
<evidence type="ECO:0008006" key="4">
    <source>
        <dbReference type="Google" id="ProtNLM"/>
    </source>
</evidence>
<gene>
    <name evidence="2" type="ORF">GCM10007874_31120</name>
</gene>
<feature type="transmembrane region" description="Helical" evidence="1">
    <location>
        <begin position="34"/>
        <end position="61"/>
    </location>
</feature>
<dbReference type="Proteomes" id="UP001156882">
    <property type="component" value="Unassembled WGS sequence"/>
</dbReference>
<accession>A0ABQ6CMJ2</accession>
<evidence type="ECO:0000256" key="1">
    <source>
        <dbReference type="SAM" id="Phobius"/>
    </source>
</evidence>